<feature type="region of interest" description="Disordered" evidence="1">
    <location>
        <begin position="23"/>
        <end position="339"/>
    </location>
</feature>
<reference evidence="3" key="1">
    <citation type="submission" date="2023-10" db="EMBL/GenBank/DDBJ databases">
        <authorList>
            <person name="Noh H."/>
        </authorList>
    </citation>
    <scope>NUCLEOTIDE SEQUENCE</scope>
    <source>
        <strain evidence="3">DUCC4014</strain>
    </source>
</reference>
<dbReference type="InterPro" id="IPR052557">
    <property type="entry name" value="CAP/Cytokinesis_protein"/>
</dbReference>
<sequence length="698" mass="75390">MAEDEEPQFKSLKDRIAALNLGAGGAAPVPAPAPLAPKARPSPLVPASKPAPPAPRPHHHEELHNGDDAAELPQYIAKRGLPPPKTNGSVAPPPTHTARDEKQLDRLKRPTAPKVFPKRPEKPAPTYSYHKEMAPPVRRTSSSTSAEHDTPTSPPRAPPLLPHRGSDATPSLPPRRPSIEPEAHRPGLPPRKPSDNTPKLPPRRPSVDPHHAAPGLPARRPSIEPVARAVPPLPSKPPLPTTSKPPLPTSSKPALPSAPKPALPSSAKPGLPSSAKPTLPSSPKPASPAPPRKLQWPPQELTPDEVPSTPPVNDRGAPPPVPLASRPTSKPKPAAQFYAGHHPDPPDCLVCRDFSQPDHYAASYPRASLPAHDAVGYLAEALCDPFPSATDKARAIFTWFHYNVAYDVAMFCSGNLRGMSPEETIRTGMAVCQGYADTFAAIAQRAGLECVVVSGHGKGAGIKDWVQGEPIPRMDSNHAWNAVRIEGGWKLVDACWGAGNIDLAAQTYDAHFNPIHFSMLNDDFGRTHFPKDPGQFYVPNPPSWEEYVVGSNGGFARPIVTSTAHEEGINQWSIEPSISPIPLVASDPPSVRFQMTTVCPHWNAATNGKGPEYLFMLYMPWRKGKEVLMPMEHGGGWWWLDVSIDELARGRGQKVTVVVLTSLSGRDGRGITSEEYAQSLRSHGAWSFSNMFIASWDL</sequence>
<evidence type="ECO:0000313" key="4">
    <source>
        <dbReference type="Proteomes" id="UP000827549"/>
    </source>
</evidence>
<dbReference type="InterPro" id="IPR002931">
    <property type="entry name" value="Transglutaminase-like"/>
</dbReference>
<feature type="compositionally biased region" description="Pro residues" evidence="1">
    <location>
        <begin position="81"/>
        <end position="95"/>
    </location>
</feature>
<gene>
    <name evidence="3" type="primary">KY</name>
    <name evidence="3" type="ORF">LOC62_03G004281</name>
</gene>
<feature type="compositionally biased region" description="Pro residues" evidence="1">
    <location>
        <begin position="231"/>
        <end position="248"/>
    </location>
</feature>
<evidence type="ECO:0000259" key="2">
    <source>
        <dbReference type="SMART" id="SM00460"/>
    </source>
</evidence>
<evidence type="ECO:0000313" key="3">
    <source>
        <dbReference type="EMBL" id="WOO80755.1"/>
    </source>
</evidence>
<dbReference type="PANTHER" id="PTHR46333:SF5">
    <property type="entry name" value="TRANSGLUTAMINASE-LIKE DOMAIN-CONTAINING PROTEIN"/>
    <property type="match status" value="1"/>
</dbReference>
<feature type="compositionally biased region" description="Low complexity" evidence="1">
    <location>
        <begin position="36"/>
        <end position="48"/>
    </location>
</feature>
<feature type="compositionally biased region" description="Pro residues" evidence="1">
    <location>
        <begin position="152"/>
        <end position="161"/>
    </location>
</feature>
<feature type="compositionally biased region" description="Pro residues" evidence="1">
    <location>
        <begin position="280"/>
        <end position="291"/>
    </location>
</feature>
<dbReference type="Proteomes" id="UP000827549">
    <property type="component" value="Chromosome 3"/>
</dbReference>
<dbReference type="PANTHER" id="PTHR46333">
    <property type="entry name" value="CYTOKINESIS PROTEIN 3"/>
    <property type="match status" value="1"/>
</dbReference>
<dbReference type="GO" id="GO:0005737">
    <property type="term" value="C:cytoplasm"/>
    <property type="evidence" value="ECO:0007669"/>
    <property type="project" value="TreeGrafter"/>
</dbReference>
<dbReference type="Gene3D" id="3.10.620.30">
    <property type="match status" value="1"/>
</dbReference>
<name>A0AAF0Y623_9TREE</name>
<dbReference type="SUPFAM" id="SSF54001">
    <property type="entry name" value="Cysteine proteinases"/>
    <property type="match status" value="1"/>
</dbReference>
<dbReference type="InterPro" id="IPR038765">
    <property type="entry name" value="Papain-like_cys_pep_sf"/>
</dbReference>
<feature type="compositionally biased region" description="Low complexity" evidence="1">
    <location>
        <begin position="263"/>
        <end position="279"/>
    </location>
</feature>
<feature type="domain" description="Transglutaminase-like" evidence="2">
    <location>
        <begin position="424"/>
        <end position="496"/>
    </location>
</feature>
<organism evidence="3 4">
    <name type="scientific">Vanrija pseudolonga</name>
    <dbReference type="NCBI Taxonomy" id="143232"/>
    <lineage>
        <taxon>Eukaryota</taxon>
        <taxon>Fungi</taxon>
        <taxon>Dikarya</taxon>
        <taxon>Basidiomycota</taxon>
        <taxon>Agaricomycotina</taxon>
        <taxon>Tremellomycetes</taxon>
        <taxon>Trichosporonales</taxon>
        <taxon>Trichosporonaceae</taxon>
        <taxon>Vanrija</taxon>
    </lineage>
</organism>
<dbReference type="RefSeq" id="XP_062626787.1">
    <property type="nucleotide sequence ID" value="XM_062770803.1"/>
</dbReference>
<dbReference type="Pfam" id="PF01841">
    <property type="entry name" value="Transglut_core"/>
    <property type="match status" value="1"/>
</dbReference>
<evidence type="ECO:0000256" key="1">
    <source>
        <dbReference type="SAM" id="MobiDB-lite"/>
    </source>
</evidence>
<dbReference type="SMART" id="SM00460">
    <property type="entry name" value="TGc"/>
    <property type="match status" value="1"/>
</dbReference>
<dbReference type="AlphaFoldDB" id="A0AAF0Y623"/>
<protein>
    <submittedName>
        <fullName evidence="3">Kyphoscoliosis peptidase</fullName>
    </submittedName>
</protein>
<dbReference type="GeneID" id="87807519"/>
<dbReference type="EMBL" id="CP086716">
    <property type="protein sequence ID" value="WOO80755.1"/>
    <property type="molecule type" value="Genomic_DNA"/>
</dbReference>
<feature type="compositionally biased region" description="Basic and acidic residues" evidence="1">
    <location>
        <begin position="97"/>
        <end position="108"/>
    </location>
</feature>
<accession>A0AAF0Y623</accession>
<keyword evidence="4" id="KW-1185">Reference proteome</keyword>
<proteinExistence type="predicted"/>